<accession>A0A8F2W608</accession>
<evidence type="ECO:0000256" key="11">
    <source>
        <dbReference type="ARBA" id="ARBA00031258"/>
    </source>
</evidence>
<dbReference type="GO" id="GO:0003735">
    <property type="term" value="F:structural constituent of ribosome"/>
    <property type="evidence" value="ECO:0007669"/>
    <property type="project" value="InterPro"/>
</dbReference>
<feature type="domain" description="Prephenate dehydratase" evidence="12">
    <location>
        <begin position="157"/>
        <end position="355"/>
    </location>
</feature>
<keyword evidence="10" id="KW-0687">Ribonucleoprotein</keyword>
<dbReference type="GO" id="GO:0009094">
    <property type="term" value="P:L-phenylalanine biosynthetic process"/>
    <property type="evidence" value="ECO:0007669"/>
    <property type="project" value="InterPro"/>
</dbReference>
<dbReference type="SUPFAM" id="SSF53850">
    <property type="entry name" value="Periplasmic binding protein-like II"/>
    <property type="match status" value="1"/>
</dbReference>
<dbReference type="GO" id="GO:0006357">
    <property type="term" value="P:regulation of transcription by RNA polymerase II"/>
    <property type="evidence" value="ECO:0007669"/>
    <property type="project" value="InterPro"/>
</dbReference>
<dbReference type="GO" id="GO:1990904">
    <property type="term" value="C:ribonucleoprotein complex"/>
    <property type="evidence" value="ECO:0007669"/>
    <property type="project" value="UniProtKB-KW"/>
</dbReference>
<dbReference type="InterPro" id="IPR009244">
    <property type="entry name" value="Mediatior_Med7"/>
</dbReference>
<dbReference type="InterPro" id="IPR045865">
    <property type="entry name" value="ACT-like_dom_sf"/>
</dbReference>
<evidence type="ECO:0000256" key="9">
    <source>
        <dbReference type="ARBA" id="ARBA00023242"/>
    </source>
</evidence>
<evidence type="ECO:0000259" key="12">
    <source>
        <dbReference type="PROSITE" id="PS51171"/>
    </source>
</evidence>
<evidence type="ECO:0000256" key="3">
    <source>
        <dbReference type="ARBA" id="ARBA00009994"/>
    </source>
</evidence>
<dbReference type="GO" id="GO:0019843">
    <property type="term" value="F:rRNA binding"/>
    <property type="evidence" value="ECO:0007669"/>
    <property type="project" value="InterPro"/>
</dbReference>
<dbReference type="Gene3D" id="6.10.140.1520">
    <property type="match status" value="1"/>
</dbReference>
<dbReference type="AlphaFoldDB" id="A0A8F2W608"/>
<dbReference type="Pfam" id="PF00347">
    <property type="entry name" value="Ribosomal_L6"/>
    <property type="match status" value="2"/>
</dbReference>
<dbReference type="EMBL" id="CP076755">
    <property type="protein sequence ID" value="QWW25870.1"/>
    <property type="molecule type" value="Genomic_DNA"/>
</dbReference>
<dbReference type="GO" id="GO:0005840">
    <property type="term" value="C:ribosome"/>
    <property type="evidence" value="ECO:0007669"/>
    <property type="project" value="UniProtKB-KW"/>
</dbReference>
<protein>
    <recommendedName>
        <fullName evidence="4">Mediator of RNA polymerase II transcription subunit 7</fullName>
    </recommendedName>
    <alternativeName>
        <fullName evidence="11">Mediator complex subunit 7</fullName>
    </alternativeName>
</protein>
<dbReference type="SUPFAM" id="SSF56053">
    <property type="entry name" value="Ribosomal protein L6"/>
    <property type="match status" value="2"/>
</dbReference>
<dbReference type="InterPro" id="IPR037212">
    <property type="entry name" value="Med7/Med21-like"/>
</dbReference>
<keyword evidence="9" id="KW-0539">Nucleus</keyword>
<dbReference type="Gene3D" id="3.30.70.260">
    <property type="match status" value="1"/>
</dbReference>
<evidence type="ECO:0000256" key="8">
    <source>
        <dbReference type="ARBA" id="ARBA00023163"/>
    </source>
</evidence>
<evidence type="ECO:0000256" key="5">
    <source>
        <dbReference type="ARBA" id="ARBA00022980"/>
    </source>
</evidence>
<dbReference type="GO" id="GO:0006412">
    <property type="term" value="P:translation"/>
    <property type="evidence" value="ECO:0007669"/>
    <property type="project" value="InterPro"/>
</dbReference>
<evidence type="ECO:0000313" key="13">
    <source>
        <dbReference type="EMBL" id="QWW25870.1"/>
    </source>
</evidence>
<dbReference type="GO" id="GO:0004664">
    <property type="term" value="F:prephenate dehydratase activity"/>
    <property type="evidence" value="ECO:0007669"/>
    <property type="project" value="InterPro"/>
</dbReference>
<dbReference type="Pfam" id="PF00800">
    <property type="entry name" value="PDT"/>
    <property type="match status" value="1"/>
</dbReference>
<dbReference type="Gene3D" id="3.40.190.10">
    <property type="entry name" value="Periplasmic binding protein-like II"/>
    <property type="match status" value="2"/>
</dbReference>
<dbReference type="InterPro" id="IPR044888">
    <property type="entry name" value="Mediatior_Med7_sf"/>
</dbReference>
<organism evidence="13">
    <name type="scientific">Candidozyma auris</name>
    <name type="common">Yeast</name>
    <name type="synonym">Candida auris</name>
    <dbReference type="NCBI Taxonomy" id="498019"/>
    <lineage>
        <taxon>Eukaryota</taxon>
        <taxon>Fungi</taxon>
        <taxon>Dikarya</taxon>
        <taxon>Ascomycota</taxon>
        <taxon>Saccharomycotina</taxon>
        <taxon>Pichiomycetes</taxon>
        <taxon>Metschnikowiaceae</taxon>
        <taxon>Candidozyma</taxon>
    </lineage>
</organism>
<dbReference type="CDD" id="cd13532">
    <property type="entry name" value="PBP2_PDT_like"/>
    <property type="match status" value="1"/>
</dbReference>
<dbReference type="SUPFAM" id="SSF140718">
    <property type="entry name" value="Mediator hinge subcomplex-like"/>
    <property type="match status" value="1"/>
</dbReference>
<dbReference type="GO" id="GO:0070847">
    <property type="term" value="C:core mediator complex"/>
    <property type="evidence" value="ECO:0007669"/>
    <property type="project" value="TreeGrafter"/>
</dbReference>
<evidence type="ECO:0000256" key="1">
    <source>
        <dbReference type="ARBA" id="ARBA00004123"/>
    </source>
</evidence>
<dbReference type="InterPro" id="IPR020040">
    <property type="entry name" value="Ribosomal_uL6_a/b-dom"/>
</dbReference>
<sequence length="621" mass="70399">MKFIQSDQILEIPEGVTVNIKARTIKVTGPRGELTKDLKHIDVTFQKLSDRAIKIIVLHGDRKHVAALRTVKSLIANLITGVTKGYKYKMRYVYAHFPINVNFVEIDGQKYVEIRNFLGEKKVRHVKIFDGVSMEQSTAQKDELIITGNSLEAVSQNAADINQICRVRNKDIRKFLDGIYAVLQQFGNEPNLTILPQSTIGACFDVLNSRDVDYAVVPFENSTNGQVVFTYDLLRDWFISDTKASKPPFRIVGEQYVAIHHYLLSKAADKSEIKTIYSHPQVWGQVTKALKVFKDCAKIDANSTAEAAEFVVEDSTGTIACISSKMCARLKSLPILEAEIEDNPRNSTRFLILGSSDLNDQQDDKSDDSCIASSITSIMFTLNHDDPGALMAALDSFRFYKINLTSIASRPSGERQWQMSEELITSLYPSPPPYYKFFTADNVEKYKRLQESQDNEAMNDLPGELRFHKPPPIPSCQQYRGYGSVWSLVHKLPSLQESGWKQLYNDEDEKITSQTKIDELHKLLDSLLLNFLELVGSVSKEPAKFYVKIEDLKLILINMNHLLNTYRPHQTRESLIMILKQQIEGKKREIAEIDTVMEKVKKRIRESVASNSTGTSQGLKN</sequence>
<dbReference type="GO" id="GO:0016592">
    <property type="term" value="C:mediator complex"/>
    <property type="evidence" value="ECO:0007669"/>
    <property type="project" value="InterPro"/>
</dbReference>
<evidence type="ECO:0000256" key="7">
    <source>
        <dbReference type="ARBA" id="ARBA00023159"/>
    </source>
</evidence>
<name>A0A8F2W608_CANAR</name>
<proteinExistence type="inferred from homology"/>
<dbReference type="PANTHER" id="PTHR21428">
    <property type="entry name" value="MEDIATOR OF RNA POLYMERASE II TRANSCRIPTION SUBUNIT 7"/>
    <property type="match status" value="1"/>
</dbReference>
<dbReference type="Gene3D" id="3.90.930.12">
    <property type="entry name" value="Ribosomal protein L6, alpha-beta domain"/>
    <property type="match status" value="2"/>
</dbReference>
<keyword evidence="8" id="KW-0804">Transcription</keyword>
<keyword evidence="7" id="KW-0010">Activator</keyword>
<keyword evidence="5" id="KW-0689">Ribosomal protein</keyword>
<dbReference type="PANTHER" id="PTHR21428:SF11">
    <property type="entry name" value="MEDIATOR OF RNA POLYMERASE II TRANSCRIPTION SUBUNIT 7"/>
    <property type="match status" value="1"/>
</dbReference>
<evidence type="ECO:0000256" key="6">
    <source>
        <dbReference type="ARBA" id="ARBA00023015"/>
    </source>
</evidence>
<reference evidence="13" key="1">
    <citation type="submission" date="2021-06" db="EMBL/GenBank/DDBJ databases">
        <title>Candida auris outbreak in lebanese hospital.</title>
        <authorList>
            <person name="Finianos M."/>
        </authorList>
    </citation>
    <scope>NUCLEOTIDE SEQUENCE</scope>
    <source>
        <strain evidence="13">CA7LBN</strain>
    </source>
</reference>
<dbReference type="Pfam" id="PF05983">
    <property type="entry name" value="Med7"/>
    <property type="match status" value="1"/>
</dbReference>
<dbReference type="Gene3D" id="6.10.140.200">
    <property type="match status" value="1"/>
</dbReference>
<evidence type="ECO:0000256" key="10">
    <source>
        <dbReference type="ARBA" id="ARBA00023274"/>
    </source>
</evidence>
<comment type="subcellular location">
    <subcellularLocation>
        <location evidence="1">Nucleus</location>
    </subcellularLocation>
</comment>
<dbReference type="InterPro" id="IPR036789">
    <property type="entry name" value="Ribosomal_uL6-like_a/b-dom_sf"/>
</dbReference>
<dbReference type="PROSITE" id="PS51171">
    <property type="entry name" value="PREPHENATE_DEHYDR_3"/>
    <property type="match status" value="1"/>
</dbReference>
<evidence type="ECO:0000256" key="2">
    <source>
        <dbReference type="ARBA" id="ARBA00009356"/>
    </source>
</evidence>
<dbReference type="FunFam" id="3.90.930.12:FF:000004">
    <property type="entry name" value="60S ribosomal protein L9"/>
    <property type="match status" value="1"/>
</dbReference>
<comment type="similarity">
    <text evidence="3">Belongs to the Mediator complex subunit 7 family.</text>
</comment>
<comment type="similarity">
    <text evidence="2">Belongs to the universal ribosomal protein uL6 family.</text>
</comment>
<dbReference type="SUPFAM" id="SSF55021">
    <property type="entry name" value="ACT-like"/>
    <property type="match status" value="1"/>
</dbReference>
<dbReference type="Proteomes" id="UP000825438">
    <property type="component" value="Chromosome VII"/>
</dbReference>
<keyword evidence="6" id="KW-0805">Transcription regulation</keyword>
<dbReference type="FunFam" id="3.90.930.12:FF:000003">
    <property type="entry name" value="60S ribosomal protein L9"/>
    <property type="match status" value="1"/>
</dbReference>
<evidence type="ECO:0000256" key="4">
    <source>
        <dbReference type="ARBA" id="ARBA00020631"/>
    </source>
</evidence>
<dbReference type="GO" id="GO:0003712">
    <property type="term" value="F:transcription coregulator activity"/>
    <property type="evidence" value="ECO:0007669"/>
    <property type="project" value="InterPro"/>
</dbReference>
<gene>
    <name evidence="13" type="ORF">CA7LBN_004774</name>
</gene>
<dbReference type="InterPro" id="IPR001086">
    <property type="entry name" value="Preph_deHydtase"/>
</dbReference>